<evidence type="ECO:0000256" key="3">
    <source>
        <dbReference type="ARBA" id="ARBA00023186"/>
    </source>
</evidence>
<dbReference type="Pfam" id="PF00118">
    <property type="entry name" value="Cpn60_TCP1"/>
    <property type="match status" value="1"/>
</dbReference>
<organism evidence="4 5">
    <name type="scientific">Rotaria magnacalcarata</name>
    <dbReference type="NCBI Taxonomy" id="392030"/>
    <lineage>
        <taxon>Eukaryota</taxon>
        <taxon>Metazoa</taxon>
        <taxon>Spiralia</taxon>
        <taxon>Gnathifera</taxon>
        <taxon>Rotifera</taxon>
        <taxon>Eurotatoria</taxon>
        <taxon>Bdelloidea</taxon>
        <taxon>Philodinida</taxon>
        <taxon>Philodinidae</taxon>
        <taxon>Rotaria</taxon>
    </lineage>
</organism>
<dbReference type="SUPFAM" id="SSF48592">
    <property type="entry name" value="GroEL equatorial domain-like"/>
    <property type="match status" value="1"/>
</dbReference>
<name>A0A8S2X9A4_9BILA</name>
<evidence type="ECO:0000256" key="1">
    <source>
        <dbReference type="ARBA" id="ARBA00022741"/>
    </source>
</evidence>
<dbReference type="InterPro" id="IPR002423">
    <property type="entry name" value="Cpn60/GroEL/TCP-1"/>
</dbReference>
<evidence type="ECO:0000313" key="5">
    <source>
        <dbReference type="Proteomes" id="UP000681967"/>
    </source>
</evidence>
<dbReference type="Gene3D" id="1.10.560.10">
    <property type="entry name" value="GroEL-like equatorial domain"/>
    <property type="match status" value="1"/>
</dbReference>
<feature type="non-terminal residue" evidence="4">
    <location>
        <position position="61"/>
    </location>
</feature>
<dbReference type="GO" id="GO:0005524">
    <property type="term" value="F:ATP binding"/>
    <property type="evidence" value="ECO:0007669"/>
    <property type="project" value="UniProtKB-KW"/>
</dbReference>
<evidence type="ECO:0000313" key="4">
    <source>
        <dbReference type="EMBL" id="CAF4481786.1"/>
    </source>
</evidence>
<dbReference type="EMBL" id="CAJOBH010073224">
    <property type="protein sequence ID" value="CAF4481786.1"/>
    <property type="molecule type" value="Genomic_DNA"/>
</dbReference>
<feature type="non-terminal residue" evidence="4">
    <location>
        <position position="1"/>
    </location>
</feature>
<sequence length="61" mass="6514">ERSIHDALCVLSQTVKEPRICYGGGASEMLMATAVSQLAEKTPGKESVAIEAFAHALRQVI</sequence>
<gene>
    <name evidence="4" type="ORF">BYL167_LOCUS35167</name>
</gene>
<keyword evidence="3" id="KW-0143">Chaperone</keyword>
<reference evidence="4" key="1">
    <citation type="submission" date="2021-02" db="EMBL/GenBank/DDBJ databases">
        <authorList>
            <person name="Nowell W R."/>
        </authorList>
    </citation>
    <scope>NUCLEOTIDE SEQUENCE</scope>
</reference>
<evidence type="ECO:0000256" key="2">
    <source>
        <dbReference type="ARBA" id="ARBA00022840"/>
    </source>
</evidence>
<proteinExistence type="predicted"/>
<protein>
    <submittedName>
        <fullName evidence="4">Uncharacterized protein</fullName>
    </submittedName>
</protein>
<dbReference type="PANTHER" id="PTHR11353">
    <property type="entry name" value="CHAPERONIN"/>
    <property type="match status" value="1"/>
</dbReference>
<dbReference type="AlphaFoldDB" id="A0A8S2X9A4"/>
<keyword evidence="2" id="KW-0067">ATP-binding</keyword>
<dbReference type="InterPro" id="IPR017998">
    <property type="entry name" value="Chaperone_TCP-1"/>
</dbReference>
<dbReference type="Gene3D" id="3.30.260.10">
    <property type="entry name" value="TCP-1-like chaperonin intermediate domain"/>
    <property type="match status" value="1"/>
</dbReference>
<keyword evidence="1" id="KW-0547">Nucleotide-binding</keyword>
<dbReference type="GO" id="GO:0140662">
    <property type="term" value="F:ATP-dependent protein folding chaperone"/>
    <property type="evidence" value="ECO:0007669"/>
    <property type="project" value="InterPro"/>
</dbReference>
<dbReference type="InterPro" id="IPR027413">
    <property type="entry name" value="GROEL-like_equatorial_sf"/>
</dbReference>
<accession>A0A8S2X9A4</accession>
<dbReference type="Proteomes" id="UP000681967">
    <property type="component" value="Unassembled WGS sequence"/>
</dbReference>
<comment type="caution">
    <text evidence="4">The sequence shown here is derived from an EMBL/GenBank/DDBJ whole genome shotgun (WGS) entry which is preliminary data.</text>
</comment>
<dbReference type="InterPro" id="IPR027410">
    <property type="entry name" value="TCP-1-like_intermed_sf"/>
</dbReference>